<evidence type="ECO:0000256" key="3">
    <source>
        <dbReference type="ARBA" id="ARBA00017306"/>
    </source>
</evidence>
<proteinExistence type="inferred from homology"/>
<accession>A0A2N5TKX9</accession>
<evidence type="ECO:0000256" key="5">
    <source>
        <dbReference type="ARBA" id="ARBA00023163"/>
    </source>
</evidence>
<feature type="compositionally biased region" description="Basic and acidic residues" evidence="9">
    <location>
        <begin position="266"/>
        <end position="277"/>
    </location>
</feature>
<dbReference type="GO" id="GO:0005669">
    <property type="term" value="C:transcription factor TFIID complex"/>
    <property type="evidence" value="ECO:0007669"/>
    <property type="project" value="InterPro"/>
</dbReference>
<dbReference type="Proteomes" id="UP000235388">
    <property type="component" value="Unassembled WGS sequence"/>
</dbReference>
<keyword evidence="6" id="KW-0539">Nucleus</keyword>
<keyword evidence="4" id="KW-0805">Transcription regulation</keyword>
<feature type="region of interest" description="Disordered" evidence="9">
    <location>
        <begin position="266"/>
        <end position="382"/>
    </location>
</feature>
<keyword evidence="5" id="KW-0804">Transcription</keyword>
<feature type="compositionally biased region" description="Low complexity" evidence="9">
    <location>
        <begin position="409"/>
        <end position="418"/>
    </location>
</feature>
<dbReference type="STRING" id="200324.A0A2N5TKX9"/>
<evidence type="ECO:0000313" key="12">
    <source>
        <dbReference type="Proteomes" id="UP000235388"/>
    </source>
</evidence>
<name>A0A2N5TKX9_9BASI</name>
<dbReference type="OrthoDB" id="21060at2759"/>
<sequence>MSQTSTEGKRNRQQDSPKDKQQQASVPTQQTTLNIEYSSSLPTLLQLTGTPIPRLETRQPTHVGSSAAAAADDNRPSASGSGTFASGGATTTNVQTDFDAMNDAVGIAGVDIAAEEELARTQSNLYRSSHRNYNSNPQLPPQPYLKNPRVKILDFLDKPALTLMVQHIAASFQLKTLEPAILDVLTQAAEARMHTVIVDSIGAKDHRVASSHLRAPPLYGGAAGTTTAAAPKGKQKEREPAAMYDQLVYEHPERMLSMLARVEGEEERKARLEREATETEGEGLGLGLDGGGGGQEQQTTADSPAPGGGGVNREQQQQQQTPHEKGGGMGVAKKEKKRKREGPGQLARNMSEDARARQSNQTAMRSVGGRSKYSWLSGGVPSTGLNKAPLPTTLMASLPAPKFAPQAAAAAASSSSSQPGPPVPPPSSSATTAAQDASPHASSTPTGTTTAAAAAAAGTGRAAGAGASWGKKEAAHGHHLGGRLGGALPPKHAASSSPRVGLNDCLFALERERGTGAGKGTGSKSLFKAYLSHNASPTLANPAPSSALLDHRLLHNHPSSTSNYYHSIRK</sequence>
<dbReference type="GO" id="GO:0006352">
    <property type="term" value="P:DNA-templated transcription initiation"/>
    <property type="evidence" value="ECO:0007669"/>
    <property type="project" value="InterPro"/>
</dbReference>
<gene>
    <name evidence="11" type="ORF">PCANC_25400</name>
</gene>
<feature type="compositionally biased region" description="Polar residues" evidence="9">
    <location>
        <begin position="22"/>
        <end position="37"/>
    </location>
</feature>
<evidence type="ECO:0000256" key="2">
    <source>
        <dbReference type="ARBA" id="ARBA00006178"/>
    </source>
</evidence>
<comment type="similarity">
    <text evidence="2">Belongs to the TAF4 family.</text>
</comment>
<evidence type="ECO:0000256" key="7">
    <source>
        <dbReference type="ARBA" id="ARBA00025346"/>
    </source>
</evidence>
<feature type="region of interest" description="Disordered" evidence="9">
    <location>
        <begin position="409"/>
        <end position="499"/>
    </location>
</feature>
<evidence type="ECO:0000256" key="9">
    <source>
        <dbReference type="SAM" id="MobiDB-lite"/>
    </source>
</evidence>
<comment type="caution">
    <text evidence="11">The sequence shown here is derived from an EMBL/GenBank/DDBJ whole genome shotgun (WGS) entry which is preliminary data.</text>
</comment>
<evidence type="ECO:0000256" key="8">
    <source>
        <dbReference type="ARBA" id="ARBA00031747"/>
    </source>
</evidence>
<keyword evidence="12" id="KW-1185">Reference proteome</keyword>
<comment type="function">
    <text evidence="7">Functions as a component of the DNA-binding general transcription factor complex TFIID. Binding of TFIID to a promoter (with or without TATA element) is the initial step in pre-initiation complex (PIC) formation. TFIID plays a key role in the regulation of gene expression by RNA polymerase II through different activities such as transcription activator interaction, core promoter recognition and selectivity, TFIIA and TFIIB interaction, chromatin modification (histone acetylation by TAF1), facilitation of DNA opening and initiation of transcription.</text>
</comment>
<feature type="region of interest" description="Disordered" evidence="9">
    <location>
        <begin position="214"/>
        <end position="239"/>
    </location>
</feature>
<evidence type="ECO:0000259" key="10">
    <source>
        <dbReference type="Pfam" id="PF05236"/>
    </source>
</evidence>
<feature type="domain" description="Transcription initiation factor TFIID component TAF4 C-terminal" evidence="10">
    <location>
        <begin position="101"/>
        <end position="386"/>
    </location>
</feature>
<evidence type="ECO:0000256" key="6">
    <source>
        <dbReference type="ARBA" id="ARBA00023242"/>
    </source>
</evidence>
<dbReference type="AlphaFoldDB" id="A0A2N5TKX9"/>
<feature type="compositionally biased region" description="Low complexity" evidence="9">
    <location>
        <begin position="65"/>
        <end position="89"/>
    </location>
</feature>
<feature type="region of interest" description="Disordered" evidence="9">
    <location>
        <begin position="54"/>
        <end position="89"/>
    </location>
</feature>
<feature type="compositionally biased region" description="Low complexity" evidence="9">
    <location>
        <begin position="446"/>
        <end position="466"/>
    </location>
</feature>
<evidence type="ECO:0000256" key="4">
    <source>
        <dbReference type="ARBA" id="ARBA00023015"/>
    </source>
</evidence>
<reference evidence="11 12" key="1">
    <citation type="submission" date="2017-11" db="EMBL/GenBank/DDBJ databases">
        <title>De novo assembly and phasing of dikaryotic genomes from two isolates of Puccinia coronata f. sp. avenae, the causal agent of oat crown rust.</title>
        <authorList>
            <person name="Miller M.E."/>
            <person name="Zhang Y."/>
            <person name="Omidvar V."/>
            <person name="Sperschneider J."/>
            <person name="Schwessinger B."/>
            <person name="Raley C."/>
            <person name="Palmer J.M."/>
            <person name="Garnica D."/>
            <person name="Upadhyaya N."/>
            <person name="Rathjen J."/>
            <person name="Taylor J.M."/>
            <person name="Park R.F."/>
            <person name="Dodds P.N."/>
            <person name="Hirsch C.D."/>
            <person name="Kianian S.F."/>
            <person name="Figueroa M."/>
        </authorList>
    </citation>
    <scope>NUCLEOTIDE SEQUENCE [LARGE SCALE GENOMIC DNA]</scope>
    <source>
        <strain evidence="11">12NC29</strain>
    </source>
</reference>
<feature type="compositionally biased region" description="Basic and acidic residues" evidence="9">
    <location>
        <begin position="7"/>
        <end position="21"/>
    </location>
</feature>
<dbReference type="Pfam" id="PF05236">
    <property type="entry name" value="TAF4"/>
    <property type="match status" value="1"/>
</dbReference>
<dbReference type="InterPro" id="IPR007900">
    <property type="entry name" value="TAF4_C"/>
</dbReference>
<feature type="region of interest" description="Disordered" evidence="9">
    <location>
        <begin position="1"/>
        <end position="37"/>
    </location>
</feature>
<dbReference type="EMBL" id="PGCJ01000561">
    <property type="protein sequence ID" value="PLW26143.1"/>
    <property type="molecule type" value="Genomic_DNA"/>
</dbReference>
<protein>
    <recommendedName>
        <fullName evidence="3">Transcription initiation factor TFIID subunit 4</fullName>
    </recommendedName>
    <alternativeName>
        <fullName evidence="8">TBP-associated factor 4</fullName>
    </alternativeName>
</protein>
<organism evidence="11 12">
    <name type="scientific">Puccinia coronata f. sp. avenae</name>
    <dbReference type="NCBI Taxonomy" id="200324"/>
    <lineage>
        <taxon>Eukaryota</taxon>
        <taxon>Fungi</taxon>
        <taxon>Dikarya</taxon>
        <taxon>Basidiomycota</taxon>
        <taxon>Pucciniomycotina</taxon>
        <taxon>Pucciniomycetes</taxon>
        <taxon>Pucciniales</taxon>
        <taxon>Pucciniaceae</taxon>
        <taxon>Puccinia</taxon>
    </lineage>
</organism>
<feature type="compositionally biased region" description="Low complexity" evidence="9">
    <location>
        <begin position="428"/>
        <end position="439"/>
    </location>
</feature>
<feature type="compositionally biased region" description="Gly residues" evidence="9">
    <location>
        <begin position="282"/>
        <end position="295"/>
    </location>
</feature>
<comment type="subcellular location">
    <subcellularLocation>
        <location evidence="1">Nucleus</location>
    </subcellularLocation>
</comment>
<evidence type="ECO:0000256" key="1">
    <source>
        <dbReference type="ARBA" id="ARBA00004123"/>
    </source>
</evidence>
<evidence type="ECO:0000313" key="11">
    <source>
        <dbReference type="EMBL" id="PLW26143.1"/>
    </source>
</evidence>